<dbReference type="OrthoDB" id="10257314at2759"/>
<keyword evidence="4" id="KW-0560">Oxidoreductase</keyword>
<evidence type="ECO:0000256" key="1">
    <source>
        <dbReference type="ARBA" id="ARBA00005896"/>
    </source>
</evidence>
<dbReference type="STRING" id="1353952.A0A165FXF3"/>
<dbReference type="InterPro" id="IPR042098">
    <property type="entry name" value="TauD-like_sf"/>
</dbReference>
<evidence type="ECO:0000256" key="5">
    <source>
        <dbReference type="ARBA" id="ARBA00023004"/>
    </source>
</evidence>
<keyword evidence="5" id="KW-0408">Iron</keyword>
<dbReference type="InterPro" id="IPR051323">
    <property type="entry name" value="AtsK-like"/>
</dbReference>
<evidence type="ECO:0000259" key="6">
    <source>
        <dbReference type="Pfam" id="PF02668"/>
    </source>
</evidence>
<dbReference type="GO" id="GO:0016706">
    <property type="term" value="F:2-oxoglutarate-dependent dioxygenase activity"/>
    <property type="evidence" value="ECO:0007669"/>
    <property type="project" value="TreeGrafter"/>
</dbReference>
<evidence type="ECO:0000256" key="3">
    <source>
        <dbReference type="ARBA" id="ARBA00022964"/>
    </source>
</evidence>
<reference evidence="7 8" key="1">
    <citation type="journal article" date="2016" name="Mol. Biol. Evol.">
        <title>Comparative Genomics of Early-Diverging Mushroom-Forming Fungi Provides Insights into the Origins of Lignocellulose Decay Capabilities.</title>
        <authorList>
            <person name="Nagy L.G."/>
            <person name="Riley R."/>
            <person name="Tritt A."/>
            <person name="Adam C."/>
            <person name="Daum C."/>
            <person name="Floudas D."/>
            <person name="Sun H."/>
            <person name="Yadav J.S."/>
            <person name="Pangilinan J."/>
            <person name="Larsson K.H."/>
            <person name="Matsuura K."/>
            <person name="Barry K."/>
            <person name="Labutti K."/>
            <person name="Kuo R."/>
            <person name="Ohm R.A."/>
            <person name="Bhattacharya S.S."/>
            <person name="Shirouzu T."/>
            <person name="Yoshinaga Y."/>
            <person name="Martin F.M."/>
            <person name="Grigoriev I.V."/>
            <person name="Hibbett D.S."/>
        </authorList>
    </citation>
    <scope>NUCLEOTIDE SEQUENCE [LARGE SCALE GENOMIC DNA]</scope>
    <source>
        <strain evidence="7 8">HHB12733</strain>
    </source>
</reference>
<dbReference type="Proteomes" id="UP000076842">
    <property type="component" value="Unassembled WGS sequence"/>
</dbReference>
<evidence type="ECO:0000313" key="8">
    <source>
        <dbReference type="Proteomes" id="UP000076842"/>
    </source>
</evidence>
<sequence length="377" mass="42626">MAPSVADKTAPTSNLEAVVSDVKELKLEATKNVLVAKADEKEEDKGPSYPAYYPHFDVTEKWPPLEPFEHVDPGLRADPAKPHLLSANTTRRDLSPYIGTELHGVQVSALSPEGLDELALFAAERKLLVFRDQDFKDIGFERQIAIAKHFGPIQRHPTSGNVPGYPEFHVVYRDSKNDRFREYDGPNRLSRTQWHSDVSYERQPPGTTLFWILDQPALGGDTQFLSQVEAYKRLSLEFRKRLEGLKAVHSAVPQAEHSRARDGPVRREPVESEHPLVRVHPVTGEKALYINQGFTKRIVGYKQEESDNLLNFLFDHLAKSTDLQVRANYEPGTLVVWDNRVTCHSATPDFDVGSSRRHAIRLTPQAEKPIEARAEDN</sequence>
<dbReference type="InParanoid" id="A0A165FXF3"/>
<dbReference type="PANTHER" id="PTHR30468:SF1">
    <property type="entry name" value="ALPHA-KETOGLUTARATE-DEPENDENT SULFONATE DIOXYGENASE"/>
    <property type="match status" value="1"/>
</dbReference>
<dbReference type="PANTHER" id="PTHR30468">
    <property type="entry name" value="ALPHA-KETOGLUTARATE-DEPENDENT SULFONATE DIOXYGENASE"/>
    <property type="match status" value="1"/>
</dbReference>
<gene>
    <name evidence="7" type="ORF">CALCODRAFT_496293</name>
</gene>
<dbReference type="Pfam" id="PF02668">
    <property type="entry name" value="TauD"/>
    <property type="match status" value="1"/>
</dbReference>
<comment type="similarity">
    <text evidence="1">Belongs to the TfdA dioxygenase family.</text>
</comment>
<evidence type="ECO:0000313" key="7">
    <source>
        <dbReference type="EMBL" id="KZT57333.1"/>
    </source>
</evidence>
<organism evidence="7 8">
    <name type="scientific">Calocera cornea HHB12733</name>
    <dbReference type="NCBI Taxonomy" id="1353952"/>
    <lineage>
        <taxon>Eukaryota</taxon>
        <taxon>Fungi</taxon>
        <taxon>Dikarya</taxon>
        <taxon>Basidiomycota</taxon>
        <taxon>Agaricomycotina</taxon>
        <taxon>Dacrymycetes</taxon>
        <taxon>Dacrymycetales</taxon>
        <taxon>Dacrymycetaceae</taxon>
        <taxon>Calocera</taxon>
    </lineage>
</organism>
<dbReference type="FunFam" id="3.60.130.10:FF:000003">
    <property type="entry name" value="Alpha-ketoglutarate-dependent taurine dioxygenase"/>
    <property type="match status" value="1"/>
</dbReference>
<name>A0A165FXF3_9BASI</name>
<dbReference type="Gene3D" id="3.60.130.10">
    <property type="entry name" value="Clavaminate synthase-like"/>
    <property type="match status" value="1"/>
</dbReference>
<dbReference type="GO" id="GO:0046872">
    <property type="term" value="F:metal ion binding"/>
    <property type="evidence" value="ECO:0007669"/>
    <property type="project" value="UniProtKB-KW"/>
</dbReference>
<keyword evidence="2" id="KW-0479">Metal-binding</keyword>
<protein>
    <submittedName>
        <fullName evidence="7">TauD-domain-containing protein</fullName>
    </submittedName>
</protein>
<dbReference type="GO" id="GO:0005737">
    <property type="term" value="C:cytoplasm"/>
    <property type="evidence" value="ECO:0007669"/>
    <property type="project" value="TreeGrafter"/>
</dbReference>
<accession>A0A165FXF3</accession>
<evidence type="ECO:0000256" key="2">
    <source>
        <dbReference type="ARBA" id="ARBA00022723"/>
    </source>
</evidence>
<keyword evidence="3" id="KW-0223">Dioxygenase</keyword>
<dbReference type="EMBL" id="KV423965">
    <property type="protein sequence ID" value="KZT57333.1"/>
    <property type="molecule type" value="Genomic_DNA"/>
</dbReference>
<keyword evidence="8" id="KW-1185">Reference proteome</keyword>
<dbReference type="SUPFAM" id="SSF51197">
    <property type="entry name" value="Clavaminate synthase-like"/>
    <property type="match status" value="1"/>
</dbReference>
<dbReference type="AlphaFoldDB" id="A0A165FXF3"/>
<evidence type="ECO:0000256" key="4">
    <source>
        <dbReference type="ARBA" id="ARBA00023002"/>
    </source>
</evidence>
<proteinExistence type="inferred from homology"/>
<feature type="domain" description="TauD/TfdA-like" evidence="6">
    <location>
        <begin position="91"/>
        <end position="362"/>
    </location>
</feature>
<dbReference type="InterPro" id="IPR003819">
    <property type="entry name" value="TauD/TfdA-like"/>
</dbReference>